<protein>
    <submittedName>
        <fullName evidence="2">Uncharacterized protein</fullName>
    </submittedName>
</protein>
<evidence type="ECO:0000313" key="3">
    <source>
        <dbReference type="Proteomes" id="UP000663853"/>
    </source>
</evidence>
<sequence>MPDVDLGTQVINLALNLKHGVLSENLIVTRSLDGLIRVQALPNKLSRVIADVQDTLIDFDSDDSNDENHNSSEEEAELGGNINDNSDSVSKQSKNEPAIGWDQNGDGADSDSEPEHQPGPVLSGLG</sequence>
<dbReference type="EMBL" id="CAJMXA010004027">
    <property type="protein sequence ID" value="CAE6531926.1"/>
    <property type="molecule type" value="Genomic_DNA"/>
</dbReference>
<feature type="compositionally biased region" description="Polar residues" evidence="1">
    <location>
        <begin position="82"/>
        <end position="92"/>
    </location>
</feature>
<dbReference type="Proteomes" id="UP000663853">
    <property type="component" value="Unassembled WGS sequence"/>
</dbReference>
<name>A0A8H3DPK0_9AGAM</name>
<evidence type="ECO:0000256" key="1">
    <source>
        <dbReference type="SAM" id="MobiDB-lite"/>
    </source>
</evidence>
<comment type="caution">
    <text evidence="2">The sequence shown here is derived from an EMBL/GenBank/DDBJ whole genome shotgun (WGS) entry which is preliminary data.</text>
</comment>
<dbReference type="AlphaFoldDB" id="A0A8H3DPK0"/>
<evidence type="ECO:0000313" key="2">
    <source>
        <dbReference type="EMBL" id="CAE6531926.1"/>
    </source>
</evidence>
<accession>A0A8H3DPK0</accession>
<feature type="region of interest" description="Disordered" evidence="1">
    <location>
        <begin position="58"/>
        <end position="126"/>
    </location>
</feature>
<proteinExistence type="predicted"/>
<gene>
    <name evidence="2" type="ORF">RDB_LOCUS169440</name>
</gene>
<reference evidence="2" key="1">
    <citation type="submission" date="2021-01" db="EMBL/GenBank/DDBJ databases">
        <authorList>
            <person name="Kaushik A."/>
        </authorList>
    </citation>
    <scope>NUCLEOTIDE SEQUENCE</scope>
    <source>
        <strain evidence="2">AG6-10EEA</strain>
    </source>
</reference>
<organism evidence="2 3">
    <name type="scientific">Rhizoctonia solani</name>
    <dbReference type="NCBI Taxonomy" id="456999"/>
    <lineage>
        <taxon>Eukaryota</taxon>
        <taxon>Fungi</taxon>
        <taxon>Dikarya</taxon>
        <taxon>Basidiomycota</taxon>
        <taxon>Agaricomycotina</taxon>
        <taxon>Agaricomycetes</taxon>
        <taxon>Cantharellales</taxon>
        <taxon>Ceratobasidiaceae</taxon>
        <taxon>Rhizoctonia</taxon>
    </lineage>
</organism>